<proteinExistence type="predicted"/>
<keyword evidence="2" id="KW-1185">Reference proteome</keyword>
<comment type="caution">
    <text evidence="1">The sequence shown here is derived from an EMBL/GenBank/DDBJ whole genome shotgun (WGS) entry which is preliminary data.</text>
</comment>
<name>A0ABD2MXG0_9CUCU</name>
<protein>
    <submittedName>
        <fullName evidence="1">Uncharacterized protein</fullName>
    </submittedName>
</protein>
<dbReference type="EMBL" id="JABFTP020000042">
    <property type="protein sequence ID" value="KAL3271198.1"/>
    <property type="molecule type" value="Genomic_DNA"/>
</dbReference>
<sequence>MDTAENSELEEPEDKSFVNQFIEADVKIWEQNNFVVSSKRSICKQTNNSYKFDLPKIEPRQNEEYQEISIKDEYCEDVKIDSDENRTDIPETETELSKEDSKSIVCELIDGKNGMKGRLQKFWWRLRK</sequence>
<reference evidence="1 2" key="1">
    <citation type="journal article" date="2021" name="BMC Biol.">
        <title>Horizontally acquired antibacterial genes associated with adaptive radiation of ladybird beetles.</title>
        <authorList>
            <person name="Li H.S."/>
            <person name="Tang X.F."/>
            <person name="Huang Y.H."/>
            <person name="Xu Z.Y."/>
            <person name="Chen M.L."/>
            <person name="Du X.Y."/>
            <person name="Qiu B.Y."/>
            <person name="Chen P.T."/>
            <person name="Zhang W."/>
            <person name="Slipinski A."/>
            <person name="Escalona H.E."/>
            <person name="Waterhouse R.M."/>
            <person name="Zwick A."/>
            <person name="Pang H."/>
        </authorList>
    </citation>
    <scope>NUCLEOTIDE SEQUENCE [LARGE SCALE GENOMIC DNA]</scope>
    <source>
        <strain evidence="1">SYSU2018</strain>
    </source>
</reference>
<dbReference type="Proteomes" id="UP001516400">
    <property type="component" value="Unassembled WGS sequence"/>
</dbReference>
<evidence type="ECO:0000313" key="1">
    <source>
        <dbReference type="EMBL" id="KAL3271198.1"/>
    </source>
</evidence>
<accession>A0ABD2MXG0</accession>
<evidence type="ECO:0000313" key="2">
    <source>
        <dbReference type="Proteomes" id="UP001516400"/>
    </source>
</evidence>
<gene>
    <name evidence="1" type="ORF">HHI36_021694</name>
</gene>
<dbReference type="AlphaFoldDB" id="A0ABD2MXG0"/>
<organism evidence="1 2">
    <name type="scientific">Cryptolaemus montrouzieri</name>
    <dbReference type="NCBI Taxonomy" id="559131"/>
    <lineage>
        <taxon>Eukaryota</taxon>
        <taxon>Metazoa</taxon>
        <taxon>Ecdysozoa</taxon>
        <taxon>Arthropoda</taxon>
        <taxon>Hexapoda</taxon>
        <taxon>Insecta</taxon>
        <taxon>Pterygota</taxon>
        <taxon>Neoptera</taxon>
        <taxon>Endopterygota</taxon>
        <taxon>Coleoptera</taxon>
        <taxon>Polyphaga</taxon>
        <taxon>Cucujiformia</taxon>
        <taxon>Coccinelloidea</taxon>
        <taxon>Coccinellidae</taxon>
        <taxon>Scymninae</taxon>
        <taxon>Scymnini</taxon>
        <taxon>Cryptolaemus</taxon>
    </lineage>
</organism>